<dbReference type="Proteomes" id="UP000541347">
    <property type="component" value="Unassembled WGS sequence"/>
</dbReference>
<evidence type="ECO:0000313" key="2">
    <source>
        <dbReference type="EMBL" id="NBN64071.1"/>
    </source>
</evidence>
<dbReference type="Pfam" id="PF13360">
    <property type="entry name" value="PQQ_2"/>
    <property type="match status" value="1"/>
</dbReference>
<dbReference type="SUPFAM" id="SSF50998">
    <property type="entry name" value="Quinoprotein alcohol dehydrogenase-like"/>
    <property type="match status" value="1"/>
</dbReference>
<evidence type="ECO:0000259" key="1">
    <source>
        <dbReference type="Pfam" id="PF13360"/>
    </source>
</evidence>
<dbReference type="PROSITE" id="PS51257">
    <property type="entry name" value="PROKAR_LIPOPROTEIN"/>
    <property type="match status" value="1"/>
</dbReference>
<dbReference type="RefSeq" id="WP_161676010.1">
    <property type="nucleotide sequence ID" value="NZ_JAABLP010000002.1"/>
</dbReference>
<name>A0ABW9ZKE0_9HYPH</name>
<dbReference type="EMBL" id="JAABLP010000002">
    <property type="protein sequence ID" value="NBN64071.1"/>
    <property type="molecule type" value="Genomic_DNA"/>
</dbReference>
<dbReference type="PANTHER" id="PTHR34512">
    <property type="entry name" value="CELL SURFACE PROTEIN"/>
    <property type="match status" value="1"/>
</dbReference>
<gene>
    <name evidence="2" type="ORF">GWI71_10300</name>
</gene>
<organism evidence="2 3">
    <name type="scientific">Pannonibacter tanglangensis</name>
    <dbReference type="NCBI Taxonomy" id="2750084"/>
    <lineage>
        <taxon>Bacteria</taxon>
        <taxon>Pseudomonadati</taxon>
        <taxon>Pseudomonadota</taxon>
        <taxon>Alphaproteobacteria</taxon>
        <taxon>Hyphomicrobiales</taxon>
        <taxon>Stappiaceae</taxon>
        <taxon>Pannonibacter</taxon>
    </lineage>
</organism>
<dbReference type="SMART" id="SM00564">
    <property type="entry name" value="PQQ"/>
    <property type="match status" value="6"/>
</dbReference>
<feature type="domain" description="Pyrrolo-quinoline quinone repeat" evidence="1">
    <location>
        <begin position="138"/>
        <end position="372"/>
    </location>
</feature>
<dbReference type="InterPro" id="IPR015943">
    <property type="entry name" value="WD40/YVTN_repeat-like_dom_sf"/>
</dbReference>
<accession>A0ABW9ZKE0</accession>
<protein>
    <submittedName>
        <fullName evidence="2">PQQ-binding-like beta-propeller repeat protein</fullName>
    </submittedName>
</protein>
<sequence length="450" mass="46256">MPLKTSSRLRALAGLATLMVVLQGCSSVSEYTDAINPFAEREKILPGDRQPVFADADPLASAAGKAASIGSATGGQNWPQAGGPENNDAGNIAVSVSGQRVWRASIGSSGGGLTASGLRAAARPVSDGGRIFVYKPSGEVMAFTTGGARAWTRDLRPEGEDDVASGGGVAVANGRVFAATGYRKFAALDAGSGQVLWTIDLSTPARGAPAVGNGYVFVVTQNNEVYAIKQEDGSVVWTYSGIEESAGLLSASAPAVVGGTVVVPFSSGEIMAIDIKKGEPIWAEGVARAFRTLALSTLADVSASPVVAGGTVFATGVAGRTIAASLKTGQIEWQQDIGSVHTPVVSGSAVFMVTLDDRMVALDRKTGQPLWRADLPQLENKKKRRNWAGPVLANGTLVAFSNDGRVALVDATSGNVQSVRDVQTNVFVTPIVAGGRVIVLEGDNGLAAFN</sequence>
<dbReference type="InterPro" id="IPR002372">
    <property type="entry name" value="PQQ_rpt_dom"/>
</dbReference>
<dbReference type="InterPro" id="IPR018391">
    <property type="entry name" value="PQQ_b-propeller_rpt"/>
</dbReference>
<dbReference type="PANTHER" id="PTHR34512:SF30">
    <property type="entry name" value="OUTER MEMBRANE PROTEIN ASSEMBLY FACTOR BAMB"/>
    <property type="match status" value="1"/>
</dbReference>
<reference evidence="2 3" key="1">
    <citation type="submission" date="2020-01" db="EMBL/GenBank/DDBJ databases">
        <authorList>
            <person name="Peng S.Y."/>
            <person name="Li J."/>
            <person name="Wang M."/>
            <person name="Wang L."/>
            <person name="Wang C.Q."/>
            <person name="Wang J.R."/>
        </authorList>
    </citation>
    <scope>NUCLEOTIDE SEQUENCE [LARGE SCALE GENOMIC DNA]</scope>
    <source>
        <strain evidence="2 3">XCT-34</strain>
    </source>
</reference>
<dbReference type="Gene3D" id="2.130.10.10">
    <property type="entry name" value="YVTN repeat-like/Quinoprotein amine dehydrogenase"/>
    <property type="match status" value="1"/>
</dbReference>
<proteinExistence type="predicted"/>
<dbReference type="InterPro" id="IPR011047">
    <property type="entry name" value="Quinoprotein_ADH-like_sf"/>
</dbReference>
<evidence type="ECO:0000313" key="3">
    <source>
        <dbReference type="Proteomes" id="UP000541347"/>
    </source>
</evidence>
<comment type="caution">
    <text evidence="2">The sequence shown here is derived from an EMBL/GenBank/DDBJ whole genome shotgun (WGS) entry which is preliminary data.</text>
</comment>
<keyword evidence="3" id="KW-1185">Reference proteome</keyword>